<feature type="region of interest" description="Disordered" evidence="1">
    <location>
        <begin position="1"/>
        <end position="78"/>
    </location>
</feature>
<comment type="caution">
    <text evidence="3">The sequence shown here is derived from an EMBL/GenBank/DDBJ whole genome shotgun (WGS) entry which is preliminary data.</text>
</comment>
<name>A0A2S8BMK7_9MYCO</name>
<gene>
    <name evidence="3" type="ORF">C1Y40_01747</name>
</gene>
<dbReference type="Proteomes" id="UP000238296">
    <property type="component" value="Unassembled WGS sequence"/>
</dbReference>
<evidence type="ECO:0000256" key="2">
    <source>
        <dbReference type="SAM" id="Phobius"/>
    </source>
</evidence>
<feature type="compositionally biased region" description="Basic and acidic residues" evidence="1">
    <location>
        <begin position="53"/>
        <end position="66"/>
    </location>
</feature>
<accession>A0A2S8BMK7</accession>
<feature type="compositionally biased region" description="Low complexity" evidence="1">
    <location>
        <begin position="35"/>
        <end position="44"/>
    </location>
</feature>
<keyword evidence="2" id="KW-0812">Transmembrane</keyword>
<reference evidence="3 4" key="1">
    <citation type="journal article" date="2017" name="Int. J. Syst. Evol. Microbiol.">
        <title>Mycobacterium talmoniae sp. nov., a slowly growing mycobacterium isolated from human respiratory samples.</title>
        <authorList>
            <person name="Davidson R.M."/>
            <person name="DeGroote M.A."/>
            <person name="Marola J.L."/>
            <person name="Buss S."/>
            <person name="Jones V."/>
            <person name="McNeil M.R."/>
            <person name="Freifeld A.G."/>
            <person name="Elaine Epperson L."/>
            <person name="Hasan N.A."/>
            <person name="Jackson M."/>
            <person name="Iwen P.C."/>
            <person name="Salfinger M."/>
            <person name="Strong M."/>
        </authorList>
    </citation>
    <scope>NUCLEOTIDE SEQUENCE [LARGE SCALE GENOMIC DNA]</scope>
    <source>
        <strain evidence="3 4">ATCC BAA-2683</strain>
    </source>
</reference>
<dbReference type="AlphaFoldDB" id="A0A2S8BMK7"/>
<evidence type="ECO:0000256" key="1">
    <source>
        <dbReference type="SAM" id="MobiDB-lite"/>
    </source>
</evidence>
<dbReference type="RefSeq" id="WP_083341612.1">
    <property type="nucleotide sequence ID" value="NZ_MLQM01000021.1"/>
</dbReference>
<evidence type="ECO:0000313" key="3">
    <source>
        <dbReference type="EMBL" id="PQM47924.1"/>
    </source>
</evidence>
<feature type="transmembrane region" description="Helical" evidence="2">
    <location>
        <begin position="90"/>
        <end position="111"/>
    </location>
</feature>
<dbReference type="EMBL" id="PPEA01000254">
    <property type="protein sequence ID" value="PQM47924.1"/>
    <property type="molecule type" value="Genomic_DNA"/>
</dbReference>
<organism evidence="3 4">
    <name type="scientific">Mycobacterium talmoniae</name>
    <dbReference type="NCBI Taxonomy" id="1858794"/>
    <lineage>
        <taxon>Bacteria</taxon>
        <taxon>Bacillati</taxon>
        <taxon>Actinomycetota</taxon>
        <taxon>Actinomycetes</taxon>
        <taxon>Mycobacteriales</taxon>
        <taxon>Mycobacteriaceae</taxon>
        <taxon>Mycobacterium</taxon>
    </lineage>
</organism>
<evidence type="ECO:0000313" key="4">
    <source>
        <dbReference type="Proteomes" id="UP000238296"/>
    </source>
</evidence>
<keyword evidence="2" id="KW-0472">Membrane</keyword>
<evidence type="ECO:0008006" key="5">
    <source>
        <dbReference type="Google" id="ProtNLM"/>
    </source>
</evidence>
<proteinExistence type="predicted"/>
<keyword evidence="2" id="KW-1133">Transmembrane helix</keyword>
<protein>
    <recommendedName>
        <fullName evidence="5">Mce-associated membrane protein</fullName>
    </recommendedName>
</protein>
<feature type="compositionally biased region" description="Basic and acidic residues" evidence="1">
    <location>
        <begin position="21"/>
        <end position="30"/>
    </location>
</feature>
<sequence length="253" mass="26999">MTVTENGTKKTSSEVTDDEKTEMSTRDSKTSAEASGSGPPVGSDSSDDERIEEDSKAIEEDSKAVESEASGPEPPVQKVRRRVSISVRGLILSAVICVLVGAIGVLAWLYIGAHSKLDAQAREAGNDKRAEEIALDYAVRAAQMNYQDLNAWKVELVKGTSPELKEKLSKAANDMEQILAPLQWTSTARPLAAKVRSDTGGTYIVDAFVSVLTKTVQAPEGLQSTATYSLTIDSNKDWQISDVGGIGATPGPR</sequence>